<evidence type="ECO:0000256" key="4">
    <source>
        <dbReference type="ARBA" id="ARBA00047960"/>
    </source>
</evidence>
<dbReference type="CDD" id="cd03039">
    <property type="entry name" value="GST_N_Sigma_like"/>
    <property type="match status" value="1"/>
</dbReference>
<dbReference type="InterPro" id="IPR004046">
    <property type="entry name" value="GST_C"/>
</dbReference>
<dbReference type="Gene3D" id="3.40.30.10">
    <property type="entry name" value="Glutaredoxin"/>
    <property type="match status" value="1"/>
</dbReference>
<dbReference type="SFLD" id="SFLDG00363">
    <property type="entry name" value="AMPS_(cytGST):_Alpha-__Mu-__Pi"/>
    <property type="match status" value="1"/>
</dbReference>
<evidence type="ECO:0000256" key="3">
    <source>
        <dbReference type="ARBA" id="ARBA00038317"/>
    </source>
</evidence>
<evidence type="ECO:0000256" key="1">
    <source>
        <dbReference type="ARBA" id="ARBA00012452"/>
    </source>
</evidence>
<evidence type="ECO:0000256" key="2">
    <source>
        <dbReference type="ARBA" id="ARBA00022679"/>
    </source>
</evidence>
<protein>
    <recommendedName>
        <fullName evidence="1">glutathione transferase</fullName>
        <ecNumber evidence="1">2.5.1.18</ecNumber>
    </recommendedName>
    <alternativeName>
        <fullName evidence="5">GST class-sigma</fullName>
    </alternativeName>
</protein>
<dbReference type="InterPro" id="IPR004045">
    <property type="entry name" value="Glutathione_S-Trfase_N"/>
</dbReference>
<dbReference type="Gene3D" id="1.20.1050.10">
    <property type="match status" value="1"/>
</dbReference>
<dbReference type="FunFam" id="1.20.1050.10:FF:000031">
    <property type="entry name" value="Glutathione S-Transferase"/>
    <property type="match status" value="1"/>
</dbReference>
<dbReference type="PROSITE" id="PS50405">
    <property type="entry name" value="GST_CTER"/>
    <property type="match status" value="1"/>
</dbReference>
<feature type="domain" description="GST C-terminal" evidence="7">
    <location>
        <begin position="121"/>
        <end position="247"/>
    </location>
</feature>
<proteinExistence type="inferred from homology"/>
<evidence type="ECO:0000256" key="5">
    <source>
        <dbReference type="ARBA" id="ARBA00078118"/>
    </source>
</evidence>
<dbReference type="EC" id="2.5.1.18" evidence="1"/>
<dbReference type="SFLD" id="SFLDS00019">
    <property type="entry name" value="Glutathione_Transferase_(cytos"/>
    <property type="match status" value="1"/>
</dbReference>
<dbReference type="InterPro" id="IPR036282">
    <property type="entry name" value="Glutathione-S-Trfase_C_sf"/>
</dbReference>
<dbReference type="PANTHER" id="PTHR11571:SF224">
    <property type="entry name" value="HEMATOPOIETIC PROSTAGLANDIN D SYNTHASE"/>
    <property type="match status" value="1"/>
</dbReference>
<dbReference type="SFLD" id="SFLDG01205">
    <property type="entry name" value="AMPS.1"/>
    <property type="match status" value="1"/>
</dbReference>
<dbReference type="GO" id="GO:0006749">
    <property type="term" value="P:glutathione metabolic process"/>
    <property type="evidence" value="ECO:0007669"/>
    <property type="project" value="TreeGrafter"/>
</dbReference>
<dbReference type="InterPro" id="IPR050213">
    <property type="entry name" value="GST_superfamily"/>
</dbReference>
<dbReference type="GO" id="GO:0005737">
    <property type="term" value="C:cytoplasm"/>
    <property type="evidence" value="ECO:0007669"/>
    <property type="project" value="UniProtKB-ARBA"/>
</dbReference>
<accession>A0AAF3FHE6</accession>
<dbReference type="PANTHER" id="PTHR11571">
    <property type="entry name" value="GLUTATHIONE S-TRANSFERASE"/>
    <property type="match status" value="1"/>
</dbReference>
<evidence type="ECO:0000259" key="6">
    <source>
        <dbReference type="PROSITE" id="PS50404"/>
    </source>
</evidence>
<dbReference type="FunFam" id="3.40.30.10:FF:000189">
    <property type="entry name" value="Glutathione S-Transferase"/>
    <property type="match status" value="1"/>
</dbReference>
<evidence type="ECO:0000259" key="7">
    <source>
        <dbReference type="PROSITE" id="PS50405"/>
    </source>
</evidence>
<dbReference type="WBParaSite" id="MBELARI_LOCUS6235">
    <property type="protein sequence ID" value="MBELARI_LOCUS6235"/>
    <property type="gene ID" value="MBELARI_LOCUS6235"/>
</dbReference>
<dbReference type="Pfam" id="PF14497">
    <property type="entry name" value="GST_C_3"/>
    <property type="match status" value="1"/>
</dbReference>
<name>A0AAF3FHE6_9BILA</name>
<dbReference type="PROSITE" id="PS50404">
    <property type="entry name" value="GST_NTER"/>
    <property type="match status" value="1"/>
</dbReference>
<dbReference type="Pfam" id="PF02798">
    <property type="entry name" value="GST_N"/>
    <property type="match status" value="1"/>
</dbReference>
<comment type="similarity">
    <text evidence="3">Belongs to the GST superfamily. Sigma family.</text>
</comment>
<dbReference type="InterPro" id="IPR010987">
    <property type="entry name" value="Glutathione-S-Trfase_C-like"/>
</dbReference>
<dbReference type="SUPFAM" id="SSF52833">
    <property type="entry name" value="Thioredoxin-like"/>
    <property type="match status" value="1"/>
</dbReference>
<dbReference type="InterPro" id="IPR036249">
    <property type="entry name" value="Thioredoxin-like_sf"/>
</dbReference>
<organism evidence="8 9">
    <name type="scientific">Mesorhabditis belari</name>
    <dbReference type="NCBI Taxonomy" id="2138241"/>
    <lineage>
        <taxon>Eukaryota</taxon>
        <taxon>Metazoa</taxon>
        <taxon>Ecdysozoa</taxon>
        <taxon>Nematoda</taxon>
        <taxon>Chromadorea</taxon>
        <taxon>Rhabditida</taxon>
        <taxon>Rhabditina</taxon>
        <taxon>Rhabditomorpha</taxon>
        <taxon>Rhabditoidea</taxon>
        <taxon>Rhabditidae</taxon>
        <taxon>Mesorhabditinae</taxon>
        <taxon>Mesorhabditis</taxon>
    </lineage>
</organism>
<evidence type="ECO:0000313" key="8">
    <source>
        <dbReference type="Proteomes" id="UP000887575"/>
    </source>
</evidence>
<reference evidence="9" key="1">
    <citation type="submission" date="2024-02" db="UniProtKB">
        <authorList>
            <consortium name="WormBaseParasite"/>
        </authorList>
    </citation>
    <scope>IDENTIFICATION</scope>
</reference>
<dbReference type="AlphaFoldDB" id="A0AAF3FHE6"/>
<dbReference type="CDD" id="cd03192">
    <property type="entry name" value="GST_C_Sigma_like"/>
    <property type="match status" value="1"/>
</dbReference>
<keyword evidence="2" id="KW-0808">Transferase</keyword>
<dbReference type="Proteomes" id="UP000887575">
    <property type="component" value="Unassembled WGS sequence"/>
</dbReference>
<comment type="catalytic activity">
    <reaction evidence="4">
        <text>RX + glutathione = an S-substituted glutathione + a halide anion + H(+)</text>
        <dbReference type="Rhea" id="RHEA:16437"/>
        <dbReference type="ChEBI" id="CHEBI:15378"/>
        <dbReference type="ChEBI" id="CHEBI:16042"/>
        <dbReference type="ChEBI" id="CHEBI:17792"/>
        <dbReference type="ChEBI" id="CHEBI:57925"/>
        <dbReference type="ChEBI" id="CHEBI:90779"/>
        <dbReference type="EC" id="2.5.1.18"/>
    </reaction>
</comment>
<dbReference type="InterPro" id="IPR040079">
    <property type="entry name" value="Glutathione_S-Trfase"/>
</dbReference>
<keyword evidence="8" id="KW-1185">Reference proteome</keyword>
<dbReference type="SUPFAM" id="SSF47616">
    <property type="entry name" value="GST C-terminal domain-like"/>
    <property type="match status" value="1"/>
</dbReference>
<dbReference type="GO" id="GO:0004364">
    <property type="term" value="F:glutathione transferase activity"/>
    <property type="evidence" value="ECO:0007669"/>
    <property type="project" value="UniProtKB-EC"/>
</dbReference>
<sequence length="247" mass="28514">MTDQPNSSKNADSEKFNPKEFLMHPINYIRSFCAAKDESTMPHYKLTYFDLRGRAEVSRQLFALAGVPYEDNRLNFEQWPAFKQTTPFGQIPLLEVDGTMIAQSITIARFLARRFGYIGANDIEAAQIDSLADVIMDYHNEQKHFFPVLMGRMPGDKDALYKEIYEPVRDKYLPILVEKFLKKNPNGYLIGSKVSYADLMLAEHISVYMNVLPNAFDKYPELIAHKEKVQSLPALKQWIETRPKTSY</sequence>
<evidence type="ECO:0000313" key="9">
    <source>
        <dbReference type="WBParaSite" id="MBELARI_LOCUS6235"/>
    </source>
</evidence>
<feature type="domain" description="GST N-terminal" evidence="6">
    <location>
        <begin position="42"/>
        <end position="119"/>
    </location>
</feature>